<proteinExistence type="inferred from homology"/>
<keyword evidence="6" id="KW-0665">Pyrimidine biosynthesis</keyword>
<comment type="similarity">
    <text evidence="3">Belongs to the metallo-dependent hydrolases superfamily. DHOase family. Class I DHOase subfamily.</text>
</comment>
<dbReference type="EC" id="3.5.2.3" evidence="8"/>
<keyword evidence="5 8" id="KW-0378">Hydrolase</keyword>
<organism evidence="8 9">
    <name type="scientific">Dactylosporangium cerinum</name>
    <dbReference type="NCBI Taxonomy" id="1434730"/>
    <lineage>
        <taxon>Bacteria</taxon>
        <taxon>Bacillati</taxon>
        <taxon>Actinomycetota</taxon>
        <taxon>Actinomycetes</taxon>
        <taxon>Micromonosporales</taxon>
        <taxon>Micromonosporaceae</taxon>
        <taxon>Dactylosporangium</taxon>
    </lineage>
</organism>
<dbReference type="NCBIfam" id="TIGR00857">
    <property type="entry name" value="pyrC_multi"/>
    <property type="match status" value="1"/>
</dbReference>
<dbReference type="Gene3D" id="3.20.20.140">
    <property type="entry name" value="Metal-dependent hydrolases"/>
    <property type="match status" value="1"/>
</dbReference>
<reference evidence="9" key="1">
    <citation type="journal article" date="2019" name="Int. J. Syst. Evol. Microbiol.">
        <title>The Global Catalogue of Microorganisms (GCM) 10K type strain sequencing project: providing services to taxonomists for standard genome sequencing and annotation.</title>
        <authorList>
            <consortium name="The Broad Institute Genomics Platform"/>
            <consortium name="The Broad Institute Genome Sequencing Center for Infectious Disease"/>
            <person name="Wu L."/>
            <person name="Ma J."/>
        </authorList>
    </citation>
    <scope>NUCLEOTIDE SEQUENCE [LARGE SCALE GENOMIC DNA]</scope>
    <source>
        <strain evidence="9">CGMCC 4.7152</strain>
    </source>
</reference>
<dbReference type="CDD" id="cd01317">
    <property type="entry name" value="DHOase_IIa"/>
    <property type="match status" value="1"/>
</dbReference>
<dbReference type="InterPro" id="IPR011059">
    <property type="entry name" value="Metal-dep_hydrolase_composite"/>
</dbReference>
<sequence>MTAPREMRLAGVVVAGRPGLADVHVHGARIEAVTPVAGAPGPDTDVVLPGLVDLHTHLRQPGGEEAETIDSGTRAAAAGGFTDVFAMANTSPVTDTVDRVERVRDWARTASARVHPVAAATIGLAGHDLVDVDRLADAGVTVFSDDGRCVDDAALVLALLRAAARHGTVFAQHAQSGSIVRDGVVNARVAATLGVPGWPAEGEQAVIGRDLALAAATGGHLHVCHVSTAGAVDLVRAARRAGLPVTAEVTPHHLVLTDADAVRHGPALKVNPPLRAAHDVHAVRAALLDGTIDIVATDHAPHPARTKTGSWQDAAFGLTALETALAVTAEVCTSGTTVDWATVARVLSTRPAEIGRIDGQAGRPIVAGGPATFCVVRRAPWRVDPADGFSRSSNTPFTARQFQHRVVLTVLDGRITHDSRDR</sequence>
<evidence type="ECO:0000256" key="1">
    <source>
        <dbReference type="ARBA" id="ARBA00001947"/>
    </source>
</evidence>
<dbReference type="PROSITE" id="PS00483">
    <property type="entry name" value="DIHYDROOROTASE_2"/>
    <property type="match status" value="1"/>
</dbReference>
<dbReference type="InterPro" id="IPR004722">
    <property type="entry name" value="DHOase"/>
</dbReference>
<feature type="domain" description="Dihydroorotase catalytic" evidence="7">
    <location>
        <begin position="46"/>
        <end position="228"/>
    </location>
</feature>
<evidence type="ECO:0000256" key="2">
    <source>
        <dbReference type="ARBA" id="ARBA00002368"/>
    </source>
</evidence>
<evidence type="ECO:0000256" key="4">
    <source>
        <dbReference type="ARBA" id="ARBA00022723"/>
    </source>
</evidence>
<dbReference type="Proteomes" id="UP001595912">
    <property type="component" value="Unassembled WGS sequence"/>
</dbReference>
<accession>A0ABV9VW44</accession>
<dbReference type="GO" id="GO:0004151">
    <property type="term" value="F:dihydroorotase activity"/>
    <property type="evidence" value="ECO:0007669"/>
    <property type="project" value="UniProtKB-EC"/>
</dbReference>
<dbReference type="InterPro" id="IPR032466">
    <property type="entry name" value="Metal_Hydrolase"/>
</dbReference>
<comment type="cofactor">
    <cofactor evidence="1">
        <name>Zn(2+)</name>
        <dbReference type="ChEBI" id="CHEBI:29105"/>
    </cofactor>
</comment>
<keyword evidence="4" id="KW-0479">Metal-binding</keyword>
<dbReference type="PANTHER" id="PTHR43668">
    <property type="entry name" value="ALLANTOINASE"/>
    <property type="match status" value="1"/>
</dbReference>
<protein>
    <submittedName>
        <fullName evidence="8">Dihydroorotase</fullName>
        <ecNumber evidence="8">3.5.2.3</ecNumber>
    </submittedName>
</protein>
<dbReference type="SUPFAM" id="SSF51338">
    <property type="entry name" value="Composite domain of metallo-dependent hydrolases"/>
    <property type="match status" value="1"/>
</dbReference>
<dbReference type="Pfam" id="PF12890">
    <property type="entry name" value="DHOase"/>
    <property type="match status" value="1"/>
</dbReference>
<evidence type="ECO:0000256" key="3">
    <source>
        <dbReference type="ARBA" id="ARBA00010286"/>
    </source>
</evidence>
<name>A0ABV9VW44_9ACTN</name>
<evidence type="ECO:0000256" key="5">
    <source>
        <dbReference type="ARBA" id="ARBA00022801"/>
    </source>
</evidence>
<dbReference type="SUPFAM" id="SSF51556">
    <property type="entry name" value="Metallo-dependent hydrolases"/>
    <property type="match status" value="1"/>
</dbReference>
<dbReference type="Gene3D" id="2.30.40.10">
    <property type="entry name" value="Urease, subunit C, domain 1"/>
    <property type="match status" value="1"/>
</dbReference>
<dbReference type="InterPro" id="IPR050138">
    <property type="entry name" value="DHOase/Allantoinase_Hydrolase"/>
</dbReference>
<evidence type="ECO:0000256" key="6">
    <source>
        <dbReference type="ARBA" id="ARBA00022975"/>
    </source>
</evidence>
<comment type="function">
    <text evidence="2">Catalyzes the reversible cyclization of carbamoyl aspartate to dihydroorotate.</text>
</comment>
<keyword evidence="9" id="KW-1185">Reference proteome</keyword>
<dbReference type="PANTHER" id="PTHR43668:SF2">
    <property type="entry name" value="ALLANTOINASE"/>
    <property type="match status" value="1"/>
</dbReference>
<evidence type="ECO:0000259" key="7">
    <source>
        <dbReference type="Pfam" id="PF12890"/>
    </source>
</evidence>
<dbReference type="RefSeq" id="WP_380117175.1">
    <property type="nucleotide sequence ID" value="NZ_JBHSIU010000027.1"/>
</dbReference>
<dbReference type="EMBL" id="JBHSIU010000027">
    <property type="protein sequence ID" value="MFC5000627.1"/>
    <property type="molecule type" value="Genomic_DNA"/>
</dbReference>
<dbReference type="InterPro" id="IPR024403">
    <property type="entry name" value="DHOase_cat"/>
</dbReference>
<dbReference type="InterPro" id="IPR002195">
    <property type="entry name" value="Dihydroorotase_CS"/>
</dbReference>
<gene>
    <name evidence="8" type="ORF">ACFPIJ_22665</name>
</gene>
<evidence type="ECO:0000313" key="9">
    <source>
        <dbReference type="Proteomes" id="UP001595912"/>
    </source>
</evidence>
<comment type="caution">
    <text evidence="8">The sequence shown here is derived from an EMBL/GenBank/DDBJ whole genome shotgun (WGS) entry which is preliminary data.</text>
</comment>
<evidence type="ECO:0000313" key="8">
    <source>
        <dbReference type="EMBL" id="MFC5000627.1"/>
    </source>
</evidence>